<feature type="compositionally biased region" description="Acidic residues" evidence="8">
    <location>
        <begin position="76"/>
        <end position="85"/>
    </location>
</feature>
<evidence type="ECO:0000256" key="4">
    <source>
        <dbReference type="ARBA" id="ARBA00023155"/>
    </source>
</evidence>
<dbReference type="InterPro" id="IPR003654">
    <property type="entry name" value="OAR_dom"/>
</dbReference>
<evidence type="ECO:0000256" key="7">
    <source>
        <dbReference type="RuleBase" id="RU000682"/>
    </source>
</evidence>
<evidence type="ECO:0000259" key="9">
    <source>
        <dbReference type="PROSITE" id="PS50071"/>
    </source>
</evidence>
<sequence>MMSYGSMLVTATAGVLQSAQGGFPTANSSATATSTSVSELVSFGATENSRRFSVSSLLELGDVTPGGIKRGQEADRSEEEDCILDSDDRKRKKPRRNRTTFTTGQLTALERVFERTHYPDAFVREELARRVNLSEARVQVWFQNRRAKFRRNERSVLAQRSGLYGRETSHQLGGSTTAAEQPLAPRPTAVLPSGTAQSDYMSYDATWKTAAPGCPQYAMLSSTPALSSLPVAAPSCAFMSSAGISTPYNASSLAVSHQSSTMGAGYSVSTSIANLRFRAQEYTLHPSQL</sequence>
<feature type="domain" description="OAR" evidence="10">
    <location>
        <begin position="270"/>
        <end position="283"/>
    </location>
</feature>
<dbReference type="PANTHER" id="PTHR46385:SF4">
    <property type="entry name" value="PAIRED MESODERM HOMEOBOX PROTEIN 2-LIKE ISOFORM X1"/>
    <property type="match status" value="1"/>
</dbReference>
<accession>A0A6L2Q1W2</accession>
<evidence type="ECO:0000313" key="12">
    <source>
        <dbReference type="Proteomes" id="UP000502823"/>
    </source>
</evidence>
<name>A0A6L2Q1W2_COPFO</name>
<keyword evidence="4 6" id="KW-0371">Homeobox</keyword>
<dbReference type="InterPro" id="IPR017970">
    <property type="entry name" value="Homeobox_CS"/>
</dbReference>
<gene>
    <name evidence="11" type="ORF">Cfor_02188</name>
</gene>
<evidence type="ECO:0008006" key="13">
    <source>
        <dbReference type="Google" id="ProtNLM"/>
    </source>
</evidence>
<dbReference type="AlphaFoldDB" id="A0A6L2Q1W2"/>
<dbReference type="SUPFAM" id="SSF46689">
    <property type="entry name" value="Homeodomain-like"/>
    <property type="match status" value="1"/>
</dbReference>
<evidence type="ECO:0000256" key="6">
    <source>
        <dbReference type="PROSITE-ProRule" id="PRU00108"/>
    </source>
</evidence>
<keyword evidence="3 6" id="KW-0238">DNA-binding</keyword>
<keyword evidence="2" id="KW-0217">Developmental protein</keyword>
<comment type="caution">
    <text evidence="11">The sequence shown here is derived from an EMBL/GenBank/DDBJ whole genome shotgun (WGS) entry which is preliminary data.</text>
</comment>
<evidence type="ECO:0000256" key="1">
    <source>
        <dbReference type="ARBA" id="ARBA00004123"/>
    </source>
</evidence>
<dbReference type="GO" id="GO:0000981">
    <property type="term" value="F:DNA-binding transcription factor activity, RNA polymerase II-specific"/>
    <property type="evidence" value="ECO:0007669"/>
    <property type="project" value="InterPro"/>
</dbReference>
<evidence type="ECO:0000256" key="5">
    <source>
        <dbReference type="ARBA" id="ARBA00023242"/>
    </source>
</evidence>
<dbReference type="InterPro" id="IPR001356">
    <property type="entry name" value="HD"/>
</dbReference>
<proteinExistence type="predicted"/>
<dbReference type="Gene3D" id="1.10.10.60">
    <property type="entry name" value="Homeodomain-like"/>
    <property type="match status" value="1"/>
</dbReference>
<dbReference type="FunFam" id="1.10.10.60:FF:000066">
    <property type="entry name" value="Paired mesoderm homeobox protein 1"/>
    <property type="match status" value="1"/>
</dbReference>
<evidence type="ECO:0000256" key="8">
    <source>
        <dbReference type="SAM" id="MobiDB-lite"/>
    </source>
</evidence>
<evidence type="ECO:0000313" key="11">
    <source>
        <dbReference type="EMBL" id="GFG38881.1"/>
    </source>
</evidence>
<evidence type="ECO:0000256" key="3">
    <source>
        <dbReference type="ARBA" id="ARBA00023125"/>
    </source>
</evidence>
<protein>
    <recommendedName>
        <fullName evidence="13">Homeobox domain-containing protein</fullName>
    </recommendedName>
</protein>
<dbReference type="Pfam" id="PF00046">
    <property type="entry name" value="Homeodomain"/>
    <property type="match status" value="1"/>
</dbReference>
<dbReference type="OrthoDB" id="6159439at2759"/>
<dbReference type="PROSITE" id="PS50803">
    <property type="entry name" value="OAR"/>
    <property type="match status" value="1"/>
</dbReference>
<dbReference type="InterPro" id="IPR009057">
    <property type="entry name" value="Homeodomain-like_sf"/>
</dbReference>
<dbReference type="EMBL" id="BLKM01000832">
    <property type="protein sequence ID" value="GFG38881.1"/>
    <property type="molecule type" value="Genomic_DNA"/>
</dbReference>
<dbReference type="InterPro" id="IPR043378">
    <property type="entry name" value="PRRX1/2"/>
</dbReference>
<organism evidence="11 12">
    <name type="scientific">Coptotermes formosanus</name>
    <name type="common">Formosan subterranean termite</name>
    <dbReference type="NCBI Taxonomy" id="36987"/>
    <lineage>
        <taxon>Eukaryota</taxon>
        <taxon>Metazoa</taxon>
        <taxon>Ecdysozoa</taxon>
        <taxon>Arthropoda</taxon>
        <taxon>Hexapoda</taxon>
        <taxon>Insecta</taxon>
        <taxon>Pterygota</taxon>
        <taxon>Neoptera</taxon>
        <taxon>Polyneoptera</taxon>
        <taxon>Dictyoptera</taxon>
        <taxon>Blattodea</taxon>
        <taxon>Blattoidea</taxon>
        <taxon>Termitoidae</taxon>
        <taxon>Rhinotermitidae</taxon>
        <taxon>Coptotermes</taxon>
    </lineage>
</organism>
<dbReference type="GO" id="GO:0003677">
    <property type="term" value="F:DNA binding"/>
    <property type="evidence" value="ECO:0007669"/>
    <property type="project" value="UniProtKB-UniRule"/>
</dbReference>
<feature type="DNA-binding region" description="Homeobox" evidence="6">
    <location>
        <begin position="94"/>
        <end position="153"/>
    </location>
</feature>
<dbReference type="SMART" id="SM00389">
    <property type="entry name" value="HOX"/>
    <property type="match status" value="1"/>
</dbReference>
<dbReference type="PROSITE" id="PS00027">
    <property type="entry name" value="HOMEOBOX_1"/>
    <property type="match status" value="1"/>
</dbReference>
<keyword evidence="12" id="KW-1185">Reference proteome</keyword>
<comment type="subcellular location">
    <subcellularLocation>
        <location evidence="1 6 7">Nucleus</location>
    </subcellularLocation>
</comment>
<evidence type="ECO:0000259" key="10">
    <source>
        <dbReference type="PROSITE" id="PS50803"/>
    </source>
</evidence>
<dbReference type="Proteomes" id="UP000502823">
    <property type="component" value="Unassembled WGS sequence"/>
</dbReference>
<keyword evidence="5 6" id="KW-0539">Nucleus</keyword>
<feature type="region of interest" description="Disordered" evidence="8">
    <location>
        <begin position="65"/>
        <end position="99"/>
    </location>
</feature>
<dbReference type="InParanoid" id="A0A6L2Q1W2"/>
<dbReference type="CDD" id="cd00086">
    <property type="entry name" value="homeodomain"/>
    <property type="match status" value="1"/>
</dbReference>
<dbReference type="GO" id="GO:0005634">
    <property type="term" value="C:nucleus"/>
    <property type="evidence" value="ECO:0007669"/>
    <property type="project" value="UniProtKB-SubCell"/>
</dbReference>
<feature type="domain" description="Homeobox" evidence="9">
    <location>
        <begin position="92"/>
        <end position="152"/>
    </location>
</feature>
<reference evidence="12" key="1">
    <citation type="submission" date="2020-01" db="EMBL/GenBank/DDBJ databases">
        <title>Draft genome sequence of the Termite Coptotermes fromosanus.</title>
        <authorList>
            <person name="Itakura S."/>
            <person name="Yosikawa Y."/>
            <person name="Umezawa K."/>
        </authorList>
    </citation>
    <scope>NUCLEOTIDE SEQUENCE [LARGE SCALE GENOMIC DNA]</scope>
</reference>
<dbReference type="PROSITE" id="PS50071">
    <property type="entry name" value="HOMEOBOX_2"/>
    <property type="match status" value="1"/>
</dbReference>
<dbReference type="PANTHER" id="PTHR46385">
    <property type="entry name" value="PAIRED MESODERM HOMEOBOX PROTEIN 1-RELATED"/>
    <property type="match status" value="1"/>
</dbReference>
<evidence type="ECO:0000256" key="2">
    <source>
        <dbReference type="ARBA" id="ARBA00022473"/>
    </source>
</evidence>